<evidence type="ECO:0000313" key="2">
    <source>
        <dbReference type="Proteomes" id="UP000053240"/>
    </source>
</evidence>
<protein>
    <submittedName>
        <fullName evidence="1">Uncharacterized protein</fullName>
    </submittedName>
</protein>
<keyword evidence="2" id="KW-1185">Reference proteome</keyword>
<sequence length="108" mass="12276">MDSNKFPSTGIEFFEITNPPTRRKKIINATAPTVPLLLDLYVQAYSRLVMQRTFVSASAEVLFSIHVYALFTIKKVINKLQMGYEFKFVKQVSASSNSLLPSKKEQEV</sequence>
<dbReference type="AlphaFoldDB" id="A0A0N1IPE2"/>
<organism evidence="1 2">
    <name type="scientific">Papilio machaon</name>
    <name type="common">Old World swallowtail butterfly</name>
    <dbReference type="NCBI Taxonomy" id="76193"/>
    <lineage>
        <taxon>Eukaryota</taxon>
        <taxon>Metazoa</taxon>
        <taxon>Ecdysozoa</taxon>
        <taxon>Arthropoda</taxon>
        <taxon>Hexapoda</taxon>
        <taxon>Insecta</taxon>
        <taxon>Pterygota</taxon>
        <taxon>Neoptera</taxon>
        <taxon>Endopterygota</taxon>
        <taxon>Lepidoptera</taxon>
        <taxon>Glossata</taxon>
        <taxon>Ditrysia</taxon>
        <taxon>Papilionoidea</taxon>
        <taxon>Papilionidae</taxon>
        <taxon>Papilioninae</taxon>
        <taxon>Papilio</taxon>
    </lineage>
</organism>
<gene>
    <name evidence="1" type="ORF">RR48_03091</name>
</gene>
<dbReference type="InParanoid" id="A0A0N1IPE2"/>
<dbReference type="Proteomes" id="UP000053240">
    <property type="component" value="Unassembled WGS sequence"/>
</dbReference>
<name>A0A0N1IPE2_PAPMA</name>
<evidence type="ECO:0000313" key="1">
    <source>
        <dbReference type="EMBL" id="KPJ13985.1"/>
    </source>
</evidence>
<accession>A0A0N1IPE2</accession>
<dbReference type="EMBL" id="KQ460556">
    <property type="protein sequence ID" value="KPJ13985.1"/>
    <property type="molecule type" value="Genomic_DNA"/>
</dbReference>
<reference evidence="1 2" key="1">
    <citation type="journal article" date="2015" name="Nat. Commun.">
        <title>Outbred genome sequencing and CRISPR/Cas9 gene editing in butterflies.</title>
        <authorList>
            <person name="Li X."/>
            <person name="Fan D."/>
            <person name="Zhang W."/>
            <person name="Liu G."/>
            <person name="Zhang L."/>
            <person name="Zhao L."/>
            <person name="Fang X."/>
            <person name="Chen L."/>
            <person name="Dong Y."/>
            <person name="Chen Y."/>
            <person name="Ding Y."/>
            <person name="Zhao R."/>
            <person name="Feng M."/>
            <person name="Zhu Y."/>
            <person name="Feng Y."/>
            <person name="Jiang X."/>
            <person name="Zhu D."/>
            <person name="Xiang H."/>
            <person name="Feng X."/>
            <person name="Li S."/>
            <person name="Wang J."/>
            <person name="Zhang G."/>
            <person name="Kronforst M.R."/>
            <person name="Wang W."/>
        </authorList>
    </citation>
    <scope>NUCLEOTIDE SEQUENCE [LARGE SCALE GENOMIC DNA]</scope>
    <source>
        <strain evidence="1">Ya'a_city_454_Pm</strain>
        <tissue evidence="1">Whole body</tissue>
    </source>
</reference>
<proteinExistence type="predicted"/>